<dbReference type="Gene3D" id="3.40.50.1240">
    <property type="entry name" value="Phosphoglycerate mutase-like"/>
    <property type="match status" value="1"/>
</dbReference>
<dbReference type="VEuPathDB" id="FungiDB:TAPDE_002765"/>
<feature type="active site" description="Tele-phosphohistidine intermediate" evidence="1">
    <location>
        <position position="9"/>
    </location>
</feature>
<sequence>MPSVFIVRHGQTEWSEIGKRTSFTDLSLTKKGEELIQRTASRLFGSGNIIDPALITKVYVSPRARAQETLKLLNLPAEIEVETTELLAEFDYGEYEGMKTSEIKRLTGNDKWETWVDEAPGAETPAQVQKRIDELINLIREKHHAPAFNAQLKKQNVPKSNVLLVAHGHILRGFGARWIGAGITTARALQLDAGGVGILDYEHHCLEEPAINRWNVIQ</sequence>
<dbReference type="AlphaFoldDB" id="R4XA88"/>
<dbReference type="GO" id="GO:0050278">
    <property type="term" value="F:sedoheptulose-bisphosphatase activity"/>
    <property type="evidence" value="ECO:0007669"/>
    <property type="project" value="TreeGrafter"/>
</dbReference>
<dbReference type="STRING" id="1097556.R4XA88"/>
<keyword evidence="4" id="KW-1185">Reference proteome</keyword>
<evidence type="ECO:0000256" key="2">
    <source>
        <dbReference type="PIRSR" id="PIRSR613078-2"/>
    </source>
</evidence>
<dbReference type="InterPro" id="IPR013078">
    <property type="entry name" value="His_Pase_superF_clade-1"/>
</dbReference>
<comment type="caution">
    <text evidence="3">The sequence shown here is derived from an EMBL/GenBank/DDBJ whole genome shotgun (WGS) entry which is preliminary data.</text>
</comment>
<gene>
    <name evidence="3" type="ORF">TAPDE_002765</name>
</gene>
<reference evidence="3 4" key="1">
    <citation type="journal article" date="2013" name="MBio">
        <title>Genome sequencing of the plant pathogen Taphrina deformans, the causal agent of peach leaf curl.</title>
        <authorList>
            <person name="Cisse O.H."/>
            <person name="Almeida J.M.G.C.F."/>
            <person name="Fonseca A."/>
            <person name="Kumar A.A."/>
            <person name="Salojaervi J."/>
            <person name="Overmyer K."/>
            <person name="Hauser P.M."/>
            <person name="Pagni M."/>
        </authorList>
    </citation>
    <scope>NUCLEOTIDE SEQUENCE [LARGE SCALE GENOMIC DNA]</scope>
    <source>
        <strain evidence="4">PYCC 5710 / ATCC 11124 / CBS 356.35 / IMI 108563 / JCM 9778 / NBRC 8474</strain>
    </source>
</reference>
<feature type="binding site" evidence="2">
    <location>
        <begin position="89"/>
        <end position="92"/>
    </location>
    <ligand>
        <name>substrate</name>
    </ligand>
</feature>
<name>R4XA88_TAPDE</name>
<dbReference type="EMBL" id="CAHR02000095">
    <property type="protein sequence ID" value="CCG82667.1"/>
    <property type="molecule type" value="Genomic_DNA"/>
</dbReference>
<protein>
    <submittedName>
        <fullName evidence="3">Phosphoglycerate mutase family protein</fullName>
    </submittedName>
</protein>
<feature type="binding site" evidence="2">
    <location>
        <position position="65"/>
    </location>
    <ligand>
        <name>substrate</name>
    </ligand>
</feature>
<dbReference type="OrthoDB" id="4818801at2759"/>
<evidence type="ECO:0000313" key="4">
    <source>
        <dbReference type="Proteomes" id="UP000013776"/>
    </source>
</evidence>
<feature type="active site" description="Proton donor/acceptor" evidence="1">
    <location>
        <position position="89"/>
    </location>
</feature>
<accession>R4XA88</accession>
<organism evidence="3 4">
    <name type="scientific">Taphrina deformans (strain PYCC 5710 / ATCC 11124 / CBS 356.35 / IMI 108563 / JCM 9778 / NBRC 8474)</name>
    <name type="common">Peach leaf curl fungus</name>
    <name type="synonym">Lalaria deformans</name>
    <dbReference type="NCBI Taxonomy" id="1097556"/>
    <lineage>
        <taxon>Eukaryota</taxon>
        <taxon>Fungi</taxon>
        <taxon>Dikarya</taxon>
        <taxon>Ascomycota</taxon>
        <taxon>Taphrinomycotina</taxon>
        <taxon>Taphrinomycetes</taxon>
        <taxon>Taphrinales</taxon>
        <taxon>Taphrinaceae</taxon>
        <taxon>Taphrina</taxon>
    </lineage>
</organism>
<evidence type="ECO:0000256" key="1">
    <source>
        <dbReference type="PIRSR" id="PIRSR613078-1"/>
    </source>
</evidence>
<dbReference type="PANTHER" id="PTHR48100:SF15">
    <property type="entry name" value="SEDOHEPTULOSE 1,7-BISPHOSPHATASE"/>
    <property type="match status" value="1"/>
</dbReference>
<dbReference type="Proteomes" id="UP000013776">
    <property type="component" value="Unassembled WGS sequence"/>
</dbReference>
<proteinExistence type="predicted"/>
<dbReference type="InterPro" id="IPR050275">
    <property type="entry name" value="PGM_Phosphatase"/>
</dbReference>
<dbReference type="SUPFAM" id="SSF53254">
    <property type="entry name" value="Phosphoglycerate mutase-like"/>
    <property type="match status" value="1"/>
</dbReference>
<dbReference type="Pfam" id="PF00300">
    <property type="entry name" value="His_Phos_1"/>
    <property type="match status" value="1"/>
</dbReference>
<dbReference type="CDD" id="cd07067">
    <property type="entry name" value="HP_PGM_like"/>
    <property type="match status" value="1"/>
</dbReference>
<dbReference type="GO" id="GO:0046390">
    <property type="term" value="P:ribose phosphate biosynthetic process"/>
    <property type="evidence" value="ECO:0007669"/>
    <property type="project" value="TreeGrafter"/>
</dbReference>
<dbReference type="eggNOG" id="KOG0235">
    <property type="taxonomic scope" value="Eukaryota"/>
</dbReference>
<dbReference type="PANTHER" id="PTHR48100">
    <property type="entry name" value="BROAD-SPECIFICITY PHOSPHATASE YOR283W-RELATED"/>
    <property type="match status" value="1"/>
</dbReference>
<dbReference type="InterPro" id="IPR029033">
    <property type="entry name" value="His_PPase_superfam"/>
</dbReference>
<dbReference type="SMART" id="SM00855">
    <property type="entry name" value="PGAM"/>
    <property type="match status" value="1"/>
</dbReference>
<evidence type="ECO:0000313" key="3">
    <source>
        <dbReference type="EMBL" id="CCG82667.1"/>
    </source>
</evidence>